<keyword evidence="2" id="KW-1185">Reference proteome</keyword>
<dbReference type="Proteomes" id="UP000004994">
    <property type="component" value="Chromosome 10"/>
</dbReference>
<accession>K4D418</accession>
<dbReference type="PaxDb" id="4081-Solyc10g085840.1.1"/>
<dbReference type="AlphaFoldDB" id="K4D418"/>
<sequence length="112" mass="12067">MENGNGETSNNNNDNARLAIMELANMISVPMSLNAIIKLKIAYAIWEGGSNAPLSPNQILTKIRLQGGGDAENLFIMPKASTGLRKNTGSSVELPVSLTVRVFISIIFIYDS</sequence>
<dbReference type="Gene3D" id="1.10.10.10">
    <property type="entry name" value="Winged helix-like DNA-binding domain superfamily/Winged helix DNA-binding domain"/>
    <property type="match status" value="1"/>
</dbReference>
<evidence type="ECO:0000313" key="2">
    <source>
        <dbReference type="Proteomes" id="UP000004994"/>
    </source>
</evidence>
<reference evidence="1" key="2">
    <citation type="submission" date="2015-06" db="UniProtKB">
        <authorList>
            <consortium name="EnsemblPlants"/>
        </authorList>
    </citation>
    <scope>IDENTIFICATION</scope>
    <source>
        <strain evidence="1">cv. Heinz 1706</strain>
    </source>
</reference>
<dbReference type="SUPFAM" id="SSF46785">
    <property type="entry name" value="Winged helix' DNA-binding domain"/>
    <property type="match status" value="1"/>
</dbReference>
<dbReference type="HOGENOM" id="CLU_2150288_0_0_1"/>
<dbReference type="Gramene" id="Solyc10g085840.1.1">
    <property type="protein sequence ID" value="Solyc10g085840.1.1"/>
    <property type="gene ID" value="Solyc10g085840.1"/>
</dbReference>
<protein>
    <submittedName>
        <fullName evidence="1">Uncharacterized protein</fullName>
    </submittedName>
</protein>
<dbReference type="InterPro" id="IPR036390">
    <property type="entry name" value="WH_DNA-bd_sf"/>
</dbReference>
<name>K4D418_SOLLC</name>
<dbReference type="STRING" id="4081.K4D418"/>
<dbReference type="EnsemblPlants" id="Solyc10g085840.1.1">
    <property type="protein sequence ID" value="Solyc10g085840.1.1"/>
    <property type="gene ID" value="Solyc10g085840.1"/>
</dbReference>
<reference evidence="1" key="1">
    <citation type="journal article" date="2012" name="Nature">
        <title>The tomato genome sequence provides insights into fleshy fruit evolution.</title>
        <authorList>
            <consortium name="Tomato Genome Consortium"/>
        </authorList>
    </citation>
    <scope>NUCLEOTIDE SEQUENCE [LARGE SCALE GENOMIC DNA]</scope>
    <source>
        <strain evidence="1">cv. Heinz 1706</strain>
    </source>
</reference>
<dbReference type="GO" id="GO:0046983">
    <property type="term" value="F:protein dimerization activity"/>
    <property type="evidence" value="ECO:0007669"/>
    <property type="project" value="InterPro"/>
</dbReference>
<dbReference type="eggNOG" id="KOG3178">
    <property type="taxonomic scope" value="Eukaryota"/>
</dbReference>
<dbReference type="InParanoid" id="K4D418"/>
<dbReference type="InterPro" id="IPR036388">
    <property type="entry name" value="WH-like_DNA-bd_sf"/>
</dbReference>
<organism evidence="1">
    <name type="scientific">Solanum lycopersicum</name>
    <name type="common">Tomato</name>
    <name type="synonym">Lycopersicon esculentum</name>
    <dbReference type="NCBI Taxonomy" id="4081"/>
    <lineage>
        <taxon>Eukaryota</taxon>
        <taxon>Viridiplantae</taxon>
        <taxon>Streptophyta</taxon>
        <taxon>Embryophyta</taxon>
        <taxon>Tracheophyta</taxon>
        <taxon>Spermatophyta</taxon>
        <taxon>Magnoliopsida</taxon>
        <taxon>eudicotyledons</taxon>
        <taxon>Gunneridae</taxon>
        <taxon>Pentapetalae</taxon>
        <taxon>asterids</taxon>
        <taxon>lamiids</taxon>
        <taxon>Solanales</taxon>
        <taxon>Solanaceae</taxon>
        <taxon>Solanoideae</taxon>
        <taxon>Solaneae</taxon>
        <taxon>Solanum</taxon>
        <taxon>Solanum subgen. Lycopersicon</taxon>
    </lineage>
</organism>
<proteinExistence type="predicted"/>
<dbReference type="PhylomeDB" id="K4D418"/>
<evidence type="ECO:0000313" key="1">
    <source>
        <dbReference type="EnsemblPlants" id="Solyc10g085840.1.1"/>
    </source>
</evidence>